<dbReference type="GeneID" id="78317160"/>
<evidence type="ECO:0000259" key="1">
    <source>
        <dbReference type="Pfam" id="PF20740"/>
    </source>
</evidence>
<evidence type="ECO:0000313" key="3">
    <source>
        <dbReference type="Proteomes" id="UP000190423"/>
    </source>
</evidence>
<dbReference type="PROSITE" id="PS51257">
    <property type="entry name" value="PROKAR_LIPOPROTEIN"/>
    <property type="match status" value="1"/>
</dbReference>
<sequence>MKKHNIFAAAVLSALLAAVSGCKSVPESAVRVDPLLLLDNESSFYLRIPSSADEKLISRVVQGAVKGISESDARLISSRIDVVYAGLNKKRTKTDYQIAAFCDFPKAAVSKAFSRKNGWTKDSLLLNDGDGNPVEYGIYSDGRILASFPEQMTACVGRNVPSMVETYHNAYYNLSPSASVLDENIYSWLFFDSENPDGKIKYYASKPQSFLTMLTGAVLNFNLVYVRGSIESDPKRDDQFVMDFEFEFRDKKFVPAARGSLAVAFGLTDSDVYLETPTHLVVSNIKISKEQLYNILVL</sequence>
<dbReference type="AlphaFoldDB" id="A0A1T4M7R7"/>
<dbReference type="OrthoDB" id="357348at2"/>
<reference evidence="2 3" key="1">
    <citation type="submission" date="2017-02" db="EMBL/GenBank/DDBJ databases">
        <authorList>
            <person name="Peterson S.W."/>
        </authorList>
    </citation>
    <scope>NUCLEOTIDE SEQUENCE [LARGE SCALE GENOMIC DNA]</scope>
    <source>
        <strain evidence="2 3">ATCC BAA-908</strain>
    </source>
</reference>
<dbReference type="RefSeq" id="WP_078933780.1">
    <property type="nucleotide sequence ID" value="NZ_FUWG01000014.1"/>
</dbReference>
<evidence type="ECO:0000313" key="2">
    <source>
        <dbReference type="EMBL" id="SJZ62886.1"/>
    </source>
</evidence>
<dbReference type="Proteomes" id="UP000190423">
    <property type="component" value="Unassembled WGS sequence"/>
</dbReference>
<gene>
    <name evidence="2" type="ORF">SAMN02745149_01879</name>
</gene>
<accession>A0A1T4M7R7</accession>
<protein>
    <recommendedName>
        <fullName evidence="1">Outer membrane-associated lipoprotein TP0453 domain-containing protein</fullName>
    </recommendedName>
</protein>
<organism evidence="2 3">
    <name type="scientific">Treponema porcinum</name>
    <dbReference type="NCBI Taxonomy" id="261392"/>
    <lineage>
        <taxon>Bacteria</taxon>
        <taxon>Pseudomonadati</taxon>
        <taxon>Spirochaetota</taxon>
        <taxon>Spirochaetia</taxon>
        <taxon>Spirochaetales</taxon>
        <taxon>Treponemataceae</taxon>
        <taxon>Treponema</taxon>
    </lineage>
</organism>
<dbReference type="InterPro" id="IPR049340">
    <property type="entry name" value="TP0453"/>
</dbReference>
<dbReference type="Pfam" id="PF20740">
    <property type="entry name" value="TP0453"/>
    <property type="match status" value="1"/>
</dbReference>
<dbReference type="STRING" id="261392.SAMN02745149_01879"/>
<proteinExistence type="predicted"/>
<dbReference type="EMBL" id="FUWG01000014">
    <property type="protein sequence ID" value="SJZ62886.1"/>
    <property type="molecule type" value="Genomic_DNA"/>
</dbReference>
<name>A0A1T4M7R7_TREPO</name>
<keyword evidence="3" id="KW-1185">Reference proteome</keyword>
<feature type="domain" description="Outer membrane-associated lipoprotein TP0453" evidence="1">
    <location>
        <begin position="31"/>
        <end position="293"/>
    </location>
</feature>